<dbReference type="AlphaFoldDB" id="A0A1H8SP28"/>
<evidence type="ECO:0008006" key="5">
    <source>
        <dbReference type="Google" id="ProtNLM"/>
    </source>
</evidence>
<evidence type="ECO:0000256" key="2">
    <source>
        <dbReference type="SAM" id="SignalP"/>
    </source>
</evidence>
<evidence type="ECO:0000256" key="1">
    <source>
        <dbReference type="SAM" id="MobiDB-lite"/>
    </source>
</evidence>
<dbReference type="Proteomes" id="UP000199615">
    <property type="component" value="Unassembled WGS sequence"/>
</dbReference>
<reference evidence="4" key="1">
    <citation type="submission" date="2016-10" db="EMBL/GenBank/DDBJ databases">
        <authorList>
            <person name="Varghese N."/>
            <person name="Submissions S."/>
        </authorList>
    </citation>
    <scope>NUCLEOTIDE SEQUENCE [LARGE SCALE GENOMIC DNA]</scope>
    <source>
        <strain evidence="4">DSM 123</strain>
    </source>
</reference>
<evidence type="ECO:0000313" key="3">
    <source>
        <dbReference type="EMBL" id="SEO80530.1"/>
    </source>
</evidence>
<dbReference type="InterPro" id="IPR006311">
    <property type="entry name" value="TAT_signal"/>
</dbReference>
<feature type="signal peptide" evidence="2">
    <location>
        <begin position="1"/>
        <end position="28"/>
    </location>
</feature>
<dbReference type="PROSITE" id="PS51318">
    <property type="entry name" value="TAT"/>
    <property type="match status" value="1"/>
</dbReference>
<keyword evidence="4" id="KW-1185">Reference proteome</keyword>
<dbReference type="RefSeq" id="WP_139202626.1">
    <property type="nucleotide sequence ID" value="NZ_FODT01000005.1"/>
</dbReference>
<dbReference type="OrthoDB" id="8143139at2"/>
<keyword evidence="2" id="KW-0732">Signal</keyword>
<accession>A0A1H8SP28</accession>
<name>A0A1H8SP28_9BRAD</name>
<dbReference type="EMBL" id="FODT01000005">
    <property type="protein sequence ID" value="SEO80530.1"/>
    <property type="molecule type" value="Genomic_DNA"/>
</dbReference>
<gene>
    <name evidence="3" type="ORF">SAMN05444123_1059</name>
</gene>
<feature type="region of interest" description="Disordered" evidence="1">
    <location>
        <begin position="167"/>
        <end position="187"/>
    </location>
</feature>
<feature type="chain" id="PRO_5011571223" description="Tat (Twin-arginine translocation) pathway signal sequence" evidence="2">
    <location>
        <begin position="29"/>
        <end position="187"/>
    </location>
</feature>
<organism evidence="3 4">
    <name type="scientific">Rhodopseudomonas pseudopalustris</name>
    <dbReference type="NCBI Taxonomy" id="1513892"/>
    <lineage>
        <taxon>Bacteria</taxon>
        <taxon>Pseudomonadati</taxon>
        <taxon>Pseudomonadota</taxon>
        <taxon>Alphaproteobacteria</taxon>
        <taxon>Hyphomicrobiales</taxon>
        <taxon>Nitrobacteraceae</taxon>
        <taxon>Rhodopseudomonas</taxon>
    </lineage>
</organism>
<evidence type="ECO:0000313" key="4">
    <source>
        <dbReference type="Proteomes" id="UP000199615"/>
    </source>
</evidence>
<proteinExistence type="predicted"/>
<sequence length="187" mass="21135">MSISRRKVLAGLGGIVATAALPHAPAVASELAMPTLEEAFGEPRMAWLNGLFRARYLPLISDAVEEAIFDRLGHFRASPKFRAGMTRFLYDGKPVQILIHFDNPSLTLPSGRTADQFSVDCMISFVLRKAKVLPPTTGHTFTEFRADSDSVWWRWWQGDDWQKVGWEAPPKKRNRRSPGYQWPEPPV</sequence>
<protein>
    <recommendedName>
        <fullName evidence="5">Tat (Twin-arginine translocation) pathway signal sequence</fullName>
    </recommendedName>
</protein>